<sequence length="129" mass="14737">MVNTRSDYEPEAIQAAKRVLLEIASVFENELDHIVFVGGTACSLLFSQDIEPHEGTIDVDMALDPEALADYEDDTLEEKLIYANYQQVEGKKFRWDRRVRIDGRVISVMVEFLSGEYDGARRYSEARSV</sequence>
<keyword evidence="2" id="KW-1185">Reference proteome</keyword>
<gene>
    <name evidence="1" type="ORF">CCAX7_18610</name>
</gene>
<accession>A0A402D5K5</accession>
<evidence type="ECO:0000313" key="1">
    <source>
        <dbReference type="EMBL" id="BDI29810.1"/>
    </source>
</evidence>
<dbReference type="KEGG" id="ccot:CCAX7_18610"/>
<dbReference type="Proteomes" id="UP000287394">
    <property type="component" value="Chromosome"/>
</dbReference>
<protein>
    <submittedName>
        <fullName evidence="1">Uncharacterized protein</fullName>
    </submittedName>
</protein>
<organism evidence="1 2">
    <name type="scientific">Capsulimonas corticalis</name>
    <dbReference type="NCBI Taxonomy" id="2219043"/>
    <lineage>
        <taxon>Bacteria</taxon>
        <taxon>Bacillati</taxon>
        <taxon>Armatimonadota</taxon>
        <taxon>Armatimonadia</taxon>
        <taxon>Capsulimonadales</taxon>
        <taxon>Capsulimonadaceae</taxon>
        <taxon>Capsulimonas</taxon>
    </lineage>
</organism>
<dbReference type="AlphaFoldDB" id="A0A402D5K5"/>
<dbReference type="EMBL" id="AP025739">
    <property type="protein sequence ID" value="BDI29810.1"/>
    <property type="molecule type" value="Genomic_DNA"/>
</dbReference>
<evidence type="ECO:0000313" key="2">
    <source>
        <dbReference type="Proteomes" id="UP000287394"/>
    </source>
</evidence>
<name>A0A402D5K5_9BACT</name>
<dbReference type="OrthoDB" id="7585025at2"/>
<dbReference type="RefSeq" id="WP_119324750.1">
    <property type="nucleotide sequence ID" value="NZ_AP025739.1"/>
</dbReference>
<reference evidence="1 2" key="1">
    <citation type="journal article" date="2019" name="Int. J. Syst. Evol. Microbiol.">
        <title>Capsulimonas corticalis gen. nov., sp. nov., an aerobic capsulated bacterium, of a novel bacterial order, Capsulimonadales ord. nov., of the class Armatimonadia of the phylum Armatimonadetes.</title>
        <authorList>
            <person name="Li J."/>
            <person name="Kudo C."/>
            <person name="Tonouchi A."/>
        </authorList>
    </citation>
    <scope>NUCLEOTIDE SEQUENCE [LARGE SCALE GENOMIC DNA]</scope>
    <source>
        <strain evidence="1 2">AX-7</strain>
    </source>
</reference>
<proteinExistence type="predicted"/>